<dbReference type="SUPFAM" id="SSF56281">
    <property type="entry name" value="Metallo-hydrolase/oxidoreductase"/>
    <property type="match status" value="1"/>
</dbReference>
<dbReference type="InterPro" id="IPR036866">
    <property type="entry name" value="RibonucZ/Hydroxyglut_hydro"/>
</dbReference>
<dbReference type="CDD" id="cd16279">
    <property type="entry name" value="metallo-hydrolase-like_MBL-fold"/>
    <property type="match status" value="1"/>
</dbReference>
<dbReference type="EMBL" id="JBBMQO010000002">
    <property type="protein sequence ID" value="MEM5500907.1"/>
    <property type="molecule type" value="Genomic_DNA"/>
</dbReference>
<gene>
    <name evidence="2" type="ORF">WNY59_04830</name>
</gene>
<dbReference type="Pfam" id="PF12706">
    <property type="entry name" value="Lactamase_B_2"/>
    <property type="match status" value="1"/>
</dbReference>
<name>A0ABU9T446_9HYPH</name>
<dbReference type="Proteomes" id="UP001477870">
    <property type="component" value="Unassembled WGS sequence"/>
</dbReference>
<dbReference type="PANTHER" id="PTHR42663">
    <property type="entry name" value="HYDROLASE C777.06C-RELATED-RELATED"/>
    <property type="match status" value="1"/>
</dbReference>
<accession>A0ABU9T446</accession>
<organism evidence="2 3">
    <name type="scientific">Ahrensia kielensis</name>
    <dbReference type="NCBI Taxonomy" id="76980"/>
    <lineage>
        <taxon>Bacteria</taxon>
        <taxon>Pseudomonadati</taxon>
        <taxon>Pseudomonadota</taxon>
        <taxon>Alphaproteobacteria</taxon>
        <taxon>Hyphomicrobiales</taxon>
        <taxon>Ahrensiaceae</taxon>
        <taxon>Ahrensia</taxon>
    </lineage>
</organism>
<dbReference type="InterPro" id="IPR001279">
    <property type="entry name" value="Metallo-B-lactamas"/>
</dbReference>
<reference evidence="2 3" key="1">
    <citation type="submission" date="2024-03" db="EMBL/GenBank/DDBJ databases">
        <title>Community enrichment and isolation of bacterial strains for fucoidan degradation.</title>
        <authorList>
            <person name="Sichert A."/>
        </authorList>
    </citation>
    <scope>NUCLEOTIDE SEQUENCE [LARGE SCALE GENOMIC DNA]</scope>
    <source>
        <strain evidence="2 3">AS62</strain>
    </source>
</reference>
<dbReference type="PANTHER" id="PTHR42663:SF6">
    <property type="entry name" value="HYDROLASE C777.06C-RELATED"/>
    <property type="match status" value="1"/>
</dbReference>
<sequence length="271" mass="30300">MVDKDGRLQVTILGCGSSPGVPRLNGDWGNCDPNNTKNNRLRAAVLIERIAENGDKTVVCVDTGPDFRAQMIAAQVQQLDGVVYTHAHADHVHGIDDLRTFVIMQKQRMNIYADDLTTERLRDGFAYCFETPIGSSYPPILHPHRIKHDEPFTIDGAGGALEFVPLVQQHGSIHSLGFRIGDFAYCSDVSAFPEATLEKMTGLDVLIIDALQYREHPSHLSLEQSLQIIERLKPKRAYLTHMHIPLDYETVLRETPDNVEPCYDGLIIKTS</sequence>
<dbReference type="Gene3D" id="3.60.15.10">
    <property type="entry name" value="Ribonuclease Z/Hydroxyacylglutathione hydrolase-like"/>
    <property type="match status" value="1"/>
</dbReference>
<comment type="caution">
    <text evidence="2">The sequence shown here is derived from an EMBL/GenBank/DDBJ whole genome shotgun (WGS) entry which is preliminary data.</text>
</comment>
<keyword evidence="3" id="KW-1185">Reference proteome</keyword>
<feature type="domain" description="Metallo-beta-lactamase" evidence="1">
    <location>
        <begin position="41"/>
        <end position="241"/>
    </location>
</feature>
<proteinExistence type="predicted"/>
<evidence type="ECO:0000313" key="3">
    <source>
        <dbReference type="Proteomes" id="UP001477870"/>
    </source>
</evidence>
<protein>
    <submittedName>
        <fullName evidence="2">MBL fold metallo-hydrolase</fullName>
    </submittedName>
</protein>
<evidence type="ECO:0000259" key="1">
    <source>
        <dbReference type="SMART" id="SM00849"/>
    </source>
</evidence>
<dbReference type="RefSeq" id="WP_342847288.1">
    <property type="nucleotide sequence ID" value="NZ_JBBMQO010000002.1"/>
</dbReference>
<evidence type="ECO:0000313" key="2">
    <source>
        <dbReference type="EMBL" id="MEM5500907.1"/>
    </source>
</evidence>
<dbReference type="SMART" id="SM00849">
    <property type="entry name" value="Lactamase_B"/>
    <property type="match status" value="1"/>
</dbReference>